<proteinExistence type="predicted"/>
<reference evidence="2 3" key="1">
    <citation type="submission" date="2024-06" db="EMBL/GenBank/DDBJ databases">
        <title>The Natural Products Discovery Center: Release of the First 8490 Sequenced Strains for Exploring Actinobacteria Biosynthetic Diversity.</title>
        <authorList>
            <person name="Kalkreuter E."/>
            <person name="Kautsar S.A."/>
            <person name="Yang D."/>
            <person name="Bader C.D."/>
            <person name="Teijaro C.N."/>
            <person name="Fluegel L."/>
            <person name="Davis C.M."/>
            <person name="Simpson J.R."/>
            <person name="Lauterbach L."/>
            <person name="Steele A.D."/>
            <person name="Gui C."/>
            <person name="Meng S."/>
            <person name="Li G."/>
            <person name="Viehrig K."/>
            <person name="Ye F."/>
            <person name="Su P."/>
            <person name="Kiefer A.F."/>
            <person name="Nichols A."/>
            <person name="Cepeda A.J."/>
            <person name="Yan W."/>
            <person name="Fan B."/>
            <person name="Jiang Y."/>
            <person name="Adhikari A."/>
            <person name="Zheng C.-J."/>
            <person name="Schuster L."/>
            <person name="Cowan T.M."/>
            <person name="Smanski M.J."/>
            <person name="Chevrette M.G."/>
            <person name="De Carvalho L.P.S."/>
            <person name="Shen B."/>
        </authorList>
    </citation>
    <scope>NUCLEOTIDE SEQUENCE [LARGE SCALE GENOMIC DNA]</scope>
    <source>
        <strain evidence="2 3">NPDC048117</strain>
    </source>
</reference>
<name>A0ABV3ERM6_9ACTN</name>
<accession>A0ABV3ERM6</accession>
<gene>
    <name evidence="2" type="ORF">AB0D95_16680</name>
</gene>
<dbReference type="EMBL" id="JBEZNA010000035">
    <property type="protein sequence ID" value="MEU9578873.1"/>
    <property type="molecule type" value="Genomic_DNA"/>
</dbReference>
<dbReference type="Gene3D" id="3.40.50.150">
    <property type="entry name" value="Vaccinia Virus protein VP39"/>
    <property type="match status" value="1"/>
</dbReference>
<dbReference type="Pfam" id="PF13489">
    <property type="entry name" value="Methyltransf_23"/>
    <property type="match status" value="1"/>
</dbReference>
<dbReference type="SUPFAM" id="SSF53335">
    <property type="entry name" value="S-adenosyl-L-methionine-dependent methyltransferases"/>
    <property type="match status" value="1"/>
</dbReference>
<comment type="caution">
    <text evidence="2">The sequence shown here is derived from an EMBL/GenBank/DDBJ whole genome shotgun (WGS) entry which is preliminary data.</text>
</comment>
<dbReference type="GO" id="GO:0008168">
    <property type="term" value="F:methyltransferase activity"/>
    <property type="evidence" value="ECO:0007669"/>
    <property type="project" value="UniProtKB-KW"/>
</dbReference>
<organism evidence="2 3">
    <name type="scientific">Streptomyces chilikensis</name>
    <dbReference type="NCBI Taxonomy" id="1194079"/>
    <lineage>
        <taxon>Bacteria</taxon>
        <taxon>Bacillati</taxon>
        <taxon>Actinomycetota</taxon>
        <taxon>Actinomycetes</taxon>
        <taxon>Kitasatosporales</taxon>
        <taxon>Streptomycetaceae</taxon>
        <taxon>Streptomyces</taxon>
    </lineage>
</organism>
<sequence length="191" mass="20660">MAEVVVPEPQDPVAPGPPVTPGQVPGGRPPGRLERLRHLAAARAVLAVAPEPESWLDVGCGRGYFCAAARRYFPYTAFDGLDATPLVEAAREVGRIEEAHRGLPEDPVTSLRLTGRYDVISLLGVRPRPGRLRAIRPILRDGGHLLVDARPDSPAALSALTAAGYRPVPPPRRRLPWQPLLARPVRVRAGR</sequence>
<feature type="compositionally biased region" description="Pro residues" evidence="1">
    <location>
        <begin position="9"/>
        <end position="20"/>
    </location>
</feature>
<dbReference type="RefSeq" id="WP_359273323.1">
    <property type="nucleotide sequence ID" value="NZ_JBEZNA010000035.1"/>
</dbReference>
<evidence type="ECO:0000256" key="1">
    <source>
        <dbReference type="SAM" id="MobiDB-lite"/>
    </source>
</evidence>
<evidence type="ECO:0000313" key="3">
    <source>
        <dbReference type="Proteomes" id="UP001551584"/>
    </source>
</evidence>
<keyword evidence="3" id="KW-1185">Reference proteome</keyword>
<protein>
    <submittedName>
        <fullName evidence="2">Methyltransferase domain-containing protein</fullName>
    </submittedName>
</protein>
<evidence type="ECO:0000313" key="2">
    <source>
        <dbReference type="EMBL" id="MEU9578873.1"/>
    </source>
</evidence>
<dbReference type="InterPro" id="IPR029063">
    <property type="entry name" value="SAM-dependent_MTases_sf"/>
</dbReference>
<feature type="region of interest" description="Disordered" evidence="1">
    <location>
        <begin position="1"/>
        <end position="29"/>
    </location>
</feature>
<keyword evidence="2" id="KW-0808">Transferase</keyword>
<dbReference type="GO" id="GO:0032259">
    <property type="term" value="P:methylation"/>
    <property type="evidence" value="ECO:0007669"/>
    <property type="project" value="UniProtKB-KW"/>
</dbReference>
<keyword evidence="2" id="KW-0489">Methyltransferase</keyword>
<dbReference type="Proteomes" id="UP001551584">
    <property type="component" value="Unassembled WGS sequence"/>
</dbReference>